<reference evidence="3" key="1">
    <citation type="submission" date="2015-11" db="EMBL/GenBank/DDBJ databases">
        <authorList>
            <person name="Dugat-Bony E."/>
        </authorList>
    </citation>
    <scope>NUCLEOTIDE SEQUENCE [LARGE SCALE GENOMIC DNA]</scope>
    <source>
        <strain evidence="3">Mu292</strain>
    </source>
</reference>
<evidence type="ECO:0000313" key="3">
    <source>
        <dbReference type="Proteomes" id="UP000182498"/>
    </source>
</evidence>
<dbReference type="Pfam" id="PF04230">
    <property type="entry name" value="PS_pyruv_trans"/>
    <property type="match status" value="1"/>
</dbReference>
<keyword evidence="2" id="KW-0808">Transferase</keyword>
<name>A0A0X2NNP0_9CORY</name>
<dbReference type="EMBL" id="FAUH01000011">
    <property type="protein sequence ID" value="CUU66378.1"/>
    <property type="molecule type" value="Genomic_DNA"/>
</dbReference>
<accession>A0A0X2NNP0</accession>
<dbReference type="RefSeq" id="WP_073884187.1">
    <property type="nucleotide sequence ID" value="NZ_FAUH01000011.1"/>
</dbReference>
<sequence length="288" mass="31748">MNPIRLYWWNLRRSPKSLAAELVYKPRSWIRAVVTSRELFLNFGDEMSREIAEAVFGRKVIWSAAEKADLVAVGSILERMERPGAPVSVWGSGLRSGASPEEDTEREIRYLAVRGKLTADRLGINGQVPMGDPGLLAREVFGDPVKKQDIVYVPHFSELAQWSRLTQFCDAVGARLILPTAKPQNVVREIGSARVVFSASLHGIIVADSYGVPVVPLLPFSGAESPFKYLDYMGVVGARTDLQVHADLQSASEHDRESLIGFCTEATELRRPAVAEAKEGLLAAARNY</sequence>
<feature type="domain" description="Polysaccharide pyruvyl transferase" evidence="1">
    <location>
        <begin position="50"/>
        <end position="217"/>
    </location>
</feature>
<dbReference type="GO" id="GO:0016740">
    <property type="term" value="F:transferase activity"/>
    <property type="evidence" value="ECO:0007669"/>
    <property type="project" value="UniProtKB-KW"/>
</dbReference>
<evidence type="ECO:0000259" key="1">
    <source>
        <dbReference type="Pfam" id="PF04230"/>
    </source>
</evidence>
<organism evidence="2 3">
    <name type="scientific">Corynebacterium variabile</name>
    <dbReference type="NCBI Taxonomy" id="1727"/>
    <lineage>
        <taxon>Bacteria</taxon>
        <taxon>Bacillati</taxon>
        <taxon>Actinomycetota</taxon>
        <taxon>Actinomycetes</taxon>
        <taxon>Mycobacteriales</taxon>
        <taxon>Corynebacteriaceae</taxon>
        <taxon>Corynebacterium</taxon>
    </lineage>
</organism>
<dbReference type="OrthoDB" id="9803627at2"/>
<dbReference type="Proteomes" id="UP000182498">
    <property type="component" value="Unassembled WGS sequence"/>
</dbReference>
<gene>
    <name evidence="2" type="ORF">CVAR292_01722</name>
</gene>
<dbReference type="AlphaFoldDB" id="A0A0X2NNP0"/>
<keyword evidence="3" id="KW-1185">Reference proteome</keyword>
<proteinExistence type="predicted"/>
<evidence type="ECO:0000313" key="2">
    <source>
        <dbReference type="EMBL" id="CUU66378.1"/>
    </source>
</evidence>
<dbReference type="InterPro" id="IPR007345">
    <property type="entry name" value="Polysacch_pyruvyl_Trfase"/>
</dbReference>
<protein>
    <submittedName>
        <fullName evidence="2">Polysaccharide pyruvyl transferase</fullName>
    </submittedName>
</protein>